<protein>
    <recommendedName>
        <fullName evidence="2">Ribonucleotide reductase large subunit C-terminal domain-containing protein</fullName>
    </recommendedName>
</protein>
<reference evidence="3" key="1">
    <citation type="submission" date="2023-11" db="EMBL/GenBank/DDBJ databases">
        <authorList>
            <person name="De Vega J J."/>
            <person name="De Vega J J."/>
        </authorList>
    </citation>
    <scope>NUCLEOTIDE SEQUENCE</scope>
</reference>
<dbReference type="PANTHER" id="PTHR11573">
    <property type="entry name" value="RIBONUCLEOSIDE-DIPHOSPHATE REDUCTASE LARGE CHAIN"/>
    <property type="match status" value="1"/>
</dbReference>
<organism evidence="3 4">
    <name type="scientific">Mycena citricolor</name>
    <dbReference type="NCBI Taxonomy" id="2018698"/>
    <lineage>
        <taxon>Eukaryota</taxon>
        <taxon>Fungi</taxon>
        <taxon>Dikarya</taxon>
        <taxon>Basidiomycota</taxon>
        <taxon>Agaricomycotina</taxon>
        <taxon>Agaricomycetes</taxon>
        <taxon>Agaricomycetidae</taxon>
        <taxon>Agaricales</taxon>
        <taxon>Marasmiineae</taxon>
        <taxon>Mycenaceae</taxon>
        <taxon>Mycena</taxon>
    </lineage>
</organism>
<comment type="similarity">
    <text evidence="1">Belongs to the ribonucleoside diphosphate reductase large chain family.</text>
</comment>
<dbReference type="GO" id="GO:0009263">
    <property type="term" value="P:deoxyribonucleotide biosynthetic process"/>
    <property type="evidence" value="ECO:0007669"/>
    <property type="project" value="TreeGrafter"/>
</dbReference>
<name>A0AAD2HBD7_9AGAR</name>
<dbReference type="InterPro" id="IPR000788">
    <property type="entry name" value="RNR_lg_C"/>
</dbReference>
<gene>
    <name evidence="3" type="ORF">MYCIT1_LOCUS15889</name>
</gene>
<dbReference type="SUPFAM" id="SSF51998">
    <property type="entry name" value="PFL-like glycyl radical enzymes"/>
    <property type="match status" value="1"/>
</dbReference>
<dbReference type="Pfam" id="PF02867">
    <property type="entry name" value="Ribonuc_red_lgC"/>
    <property type="match status" value="1"/>
</dbReference>
<dbReference type="GO" id="GO:0005524">
    <property type="term" value="F:ATP binding"/>
    <property type="evidence" value="ECO:0007669"/>
    <property type="project" value="TreeGrafter"/>
</dbReference>
<proteinExistence type="inferred from homology"/>
<keyword evidence="4" id="KW-1185">Reference proteome</keyword>
<accession>A0AAD2HBD7</accession>
<comment type="caution">
    <text evidence="3">The sequence shown here is derived from an EMBL/GenBank/DDBJ whole genome shotgun (WGS) entry which is preliminary data.</text>
</comment>
<dbReference type="EMBL" id="CAVNYO010000169">
    <property type="protein sequence ID" value="CAK5271022.1"/>
    <property type="molecule type" value="Genomic_DNA"/>
</dbReference>
<dbReference type="GO" id="GO:0005971">
    <property type="term" value="C:ribonucleoside-diphosphate reductase complex"/>
    <property type="evidence" value="ECO:0007669"/>
    <property type="project" value="TreeGrafter"/>
</dbReference>
<evidence type="ECO:0000256" key="1">
    <source>
        <dbReference type="ARBA" id="ARBA00010406"/>
    </source>
</evidence>
<dbReference type="GO" id="GO:0004748">
    <property type="term" value="F:ribonucleoside-diphosphate reductase activity, thioredoxin disulfide as acceptor"/>
    <property type="evidence" value="ECO:0007669"/>
    <property type="project" value="TreeGrafter"/>
</dbReference>
<dbReference type="Proteomes" id="UP001295794">
    <property type="component" value="Unassembled WGS sequence"/>
</dbReference>
<evidence type="ECO:0000313" key="4">
    <source>
        <dbReference type="Proteomes" id="UP001295794"/>
    </source>
</evidence>
<evidence type="ECO:0000259" key="2">
    <source>
        <dbReference type="Pfam" id="PF02867"/>
    </source>
</evidence>
<dbReference type="PRINTS" id="PR01183">
    <property type="entry name" value="RIBORDTASEM1"/>
</dbReference>
<dbReference type="PANTHER" id="PTHR11573:SF6">
    <property type="entry name" value="RIBONUCLEOSIDE-DIPHOSPHATE REDUCTASE LARGE SUBUNIT"/>
    <property type="match status" value="1"/>
</dbReference>
<dbReference type="AlphaFoldDB" id="A0AAD2HBD7"/>
<evidence type="ECO:0000313" key="3">
    <source>
        <dbReference type="EMBL" id="CAK5271022.1"/>
    </source>
</evidence>
<dbReference type="Gene3D" id="3.20.70.20">
    <property type="match status" value="1"/>
</dbReference>
<dbReference type="InterPro" id="IPR039718">
    <property type="entry name" value="Rrm1"/>
</dbReference>
<feature type="domain" description="Ribonucleotide reductase large subunit C-terminal" evidence="2">
    <location>
        <begin position="63"/>
        <end position="178"/>
    </location>
</feature>
<sequence>MRRPSVTLYRLRRPASSRMAIRPPDCVIYTIRICATDRSVSMCKDWRMRSFYSGCHSTRPKVLHLQIFETIHPGALDASCELAERDGPCATYEGSLASNVKLHYEMWGATPSSLWDWAGLKAKIHKHGLQNSLLTVPMPTTSTSQILRNNASFEPYTSNIYTRLVFSGEFQVVNPHLLW</sequence>